<dbReference type="Pfam" id="PF16989">
    <property type="entry name" value="T6SS_VasJ"/>
    <property type="match status" value="1"/>
</dbReference>
<proteinExistence type="predicted"/>
<organism evidence="3 4">
    <name type="scientific">Dickeya undicola</name>
    <dbReference type="NCBI Taxonomy" id="1577887"/>
    <lineage>
        <taxon>Bacteria</taxon>
        <taxon>Pseudomonadati</taxon>
        <taxon>Pseudomonadota</taxon>
        <taxon>Gammaproteobacteria</taxon>
        <taxon>Enterobacterales</taxon>
        <taxon>Pectobacteriaceae</taxon>
        <taxon>Dickeya</taxon>
    </lineage>
</organism>
<reference evidence="3 4" key="1">
    <citation type="submission" date="2018-11" db="EMBL/GenBank/DDBJ databases">
        <title>Characterization of surface water Dickeya isolates.</title>
        <authorList>
            <person name="Van Gijsegem F."/>
            <person name="Pedron J."/>
        </authorList>
    </citation>
    <scope>NUCLEOTIDE SEQUENCE [LARGE SCALE GENOMIC DNA]</scope>
    <source>
        <strain evidence="3 4">FVG1-MFV-O17</strain>
    </source>
</reference>
<dbReference type="PANTHER" id="PTHR37024">
    <property type="entry name" value="TYPE VI SECRETION SYSTEM DUF2094 AND IMPA-RELATED DOMAIN PROTEIN"/>
    <property type="match status" value="1"/>
</dbReference>
<protein>
    <submittedName>
        <fullName evidence="3">Type VI secretion system protein TssA</fullName>
    </submittedName>
</protein>
<dbReference type="EMBL" id="RJLR01000018">
    <property type="protein sequence ID" value="RNM06392.1"/>
    <property type="molecule type" value="Genomic_DNA"/>
</dbReference>
<gene>
    <name evidence="3" type="primary">tssA</name>
    <name evidence="3" type="ORF">EF878_09740</name>
</gene>
<feature type="domain" description="ImpA N-terminal" evidence="2">
    <location>
        <begin position="11"/>
        <end position="109"/>
    </location>
</feature>
<evidence type="ECO:0000313" key="4">
    <source>
        <dbReference type="Proteomes" id="UP000276061"/>
    </source>
</evidence>
<evidence type="ECO:0000256" key="1">
    <source>
        <dbReference type="SAM" id="MobiDB-lite"/>
    </source>
</evidence>
<sequence length="481" mass="52203">MHSHPWCKRLLTPLPDEALRAAVAGDDPLWEQVETELVKLGSLAHSQVDLNAVAGQCLTLLESRTKDMRVLVQLLRCLQHPAKATPFATAIMLLDSWLEAYWTLAFPASPVQKQKLMVQIIRRFEGVLPRMAENASGAELSQLHQLAEQLAARWSALAADKADLTDELVAALHRARQRHQAQEKANQAAAVPTSDGTAGATGGSAVAGGAHGHAAGTASAVATVEINSSDDRNWKQTQLNVAALLVERQPEAPVGYRLRRNAVWAGIATPPMAARGNKTQLAPVSPDRVDEYQSALPQADLALWNKIEQSLTLAPYWFDGHMLSAMVATRLGHGAVASAIADELSAFLARLPELRELSFSDGSPFLSAKCVQWLQSAQPGRGGGGIQRQDDLAAEAAACCAEQGLGAALSLLDERIRRLKEPRERFCAELVLADLLAEEGMKALAAQHYQHLWQESERLGLMQWEPGMVSRLERLGASRRK</sequence>
<accession>A0A3N0G2F8</accession>
<dbReference type="Proteomes" id="UP000276061">
    <property type="component" value="Unassembled WGS sequence"/>
</dbReference>
<comment type="caution">
    <text evidence="3">The sequence shown here is derived from an EMBL/GenBank/DDBJ whole genome shotgun (WGS) entry which is preliminary data.</text>
</comment>
<name>A0A3N0G2F8_9GAMM</name>
<dbReference type="InterPro" id="IPR010657">
    <property type="entry name" value="ImpA_N"/>
</dbReference>
<dbReference type="PANTHER" id="PTHR37024:SF3">
    <property type="entry name" value="TYPE VI SECRETION SYSTEM PROTEIN TSSA"/>
    <property type="match status" value="1"/>
</dbReference>
<dbReference type="AlphaFoldDB" id="A0A3N0G2F8"/>
<dbReference type="NCBIfam" id="TIGR03362">
    <property type="entry name" value="VI_chp_7"/>
    <property type="match status" value="1"/>
</dbReference>
<dbReference type="RefSeq" id="WP_123252558.1">
    <property type="nucleotide sequence ID" value="NZ_RJLR01000018.1"/>
</dbReference>
<dbReference type="InterPro" id="IPR017739">
    <property type="entry name" value="T6SS-assoc_VCA0119"/>
</dbReference>
<feature type="compositionally biased region" description="Gly residues" evidence="1">
    <location>
        <begin position="199"/>
        <end position="211"/>
    </location>
</feature>
<evidence type="ECO:0000313" key="3">
    <source>
        <dbReference type="EMBL" id="RNM06392.1"/>
    </source>
</evidence>
<dbReference type="OrthoDB" id="1522895at2"/>
<dbReference type="Pfam" id="PF06812">
    <property type="entry name" value="ImpA_N"/>
    <property type="match status" value="1"/>
</dbReference>
<feature type="region of interest" description="Disordered" evidence="1">
    <location>
        <begin position="175"/>
        <end position="211"/>
    </location>
</feature>
<evidence type="ECO:0000259" key="2">
    <source>
        <dbReference type="Pfam" id="PF06812"/>
    </source>
</evidence>